<dbReference type="InterPro" id="IPR013783">
    <property type="entry name" value="Ig-like_fold"/>
</dbReference>
<dbReference type="Gene3D" id="2.60.40.10">
    <property type="entry name" value="Immunoglobulins"/>
    <property type="match status" value="1"/>
</dbReference>
<dbReference type="GO" id="GO:0009507">
    <property type="term" value="C:chloroplast"/>
    <property type="evidence" value="ECO:0007669"/>
    <property type="project" value="UniProtKB-ARBA"/>
</dbReference>
<proteinExistence type="predicted"/>
<keyword evidence="1" id="KW-0175">Coiled coil</keyword>
<reference evidence="4" key="1">
    <citation type="submission" date="2025-08" db="UniProtKB">
        <authorList>
            <consortium name="RefSeq"/>
        </authorList>
    </citation>
    <scope>IDENTIFICATION</scope>
    <source>
        <tissue evidence="4">Young leaves</tissue>
    </source>
</reference>
<dbReference type="GeneID" id="111467545"/>
<dbReference type="RefSeq" id="XP_022968252.1">
    <property type="nucleotide sequence ID" value="XM_023112484.1"/>
</dbReference>
<protein>
    <submittedName>
        <fullName evidence="4">Protein PTST homolog 2, chloroplastic-like isoform X1</fullName>
    </submittedName>
</protein>
<dbReference type="PANTHER" id="PTHR47434">
    <property type="entry name" value="PROTEIN PTST HOMOLOG 3, CHLOROPLASTIC"/>
    <property type="match status" value="1"/>
</dbReference>
<dbReference type="Pfam" id="PF16561">
    <property type="entry name" value="AMPK1_CBM"/>
    <property type="match status" value="1"/>
</dbReference>
<dbReference type="PANTHER" id="PTHR47434:SF1">
    <property type="entry name" value="PROTEIN PTST HOMOLOG 2, CHLOROPLASTIC"/>
    <property type="match status" value="1"/>
</dbReference>
<dbReference type="CDD" id="cd02859">
    <property type="entry name" value="E_set_AMPKbeta_like_N"/>
    <property type="match status" value="1"/>
</dbReference>
<dbReference type="InterPro" id="IPR032640">
    <property type="entry name" value="AMPK1_CBM"/>
</dbReference>
<dbReference type="Proteomes" id="UP000504608">
    <property type="component" value="Unplaced"/>
</dbReference>
<name>A0A6J1HT44_CUCMA</name>
<evidence type="ECO:0000259" key="2">
    <source>
        <dbReference type="Pfam" id="PF16561"/>
    </source>
</evidence>
<feature type="domain" description="AMP-activated protein kinase glycogen-binding" evidence="2">
    <location>
        <begin position="473"/>
        <end position="547"/>
    </location>
</feature>
<gene>
    <name evidence="4" type="primary">LOC111467545</name>
</gene>
<accession>A0A6J1HT44</accession>
<evidence type="ECO:0000313" key="3">
    <source>
        <dbReference type="Proteomes" id="UP000504608"/>
    </source>
</evidence>
<dbReference type="AlphaFoldDB" id="A0A6J1HT44"/>
<keyword evidence="3" id="KW-1185">Reference proteome</keyword>
<evidence type="ECO:0000256" key="1">
    <source>
        <dbReference type="SAM" id="Coils"/>
    </source>
</evidence>
<feature type="coiled-coil region" evidence="1">
    <location>
        <begin position="405"/>
        <end position="471"/>
    </location>
</feature>
<dbReference type="OrthoDB" id="531008at2759"/>
<dbReference type="KEGG" id="cmax:111467545"/>
<organism evidence="3 4">
    <name type="scientific">Cucurbita maxima</name>
    <name type="common">Pumpkin</name>
    <name type="synonym">Winter squash</name>
    <dbReference type="NCBI Taxonomy" id="3661"/>
    <lineage>
        <taxon>Eukaryota</taxon>
        <taxon>Viridiplantae</taxon>
        <taxon>Streptophyta</taxon>
        <taxon>Embryophyta</taxon>
        <taxon>Tracheophyta</taxon>
        <taxon>Spermatophyta</taxon>
        <taxon>Magnoliopsida</taxon>
        <taxon>eudicotyledons</taxon>
        <taxon>Gunneridae</taxon>
        <taxon>Pentapetalae</taxon>
        <taxon>rosids</taxon>
        <taxon>fabids</taxon>
        <taxon>Cucurbitales</taxon>
        <taxon>Cucurbitaceae</taxon>
        <taxon>Cucurbiteae</taxon>
        <taxon>Cucurbita</taxon>
    </lineage>
</organism>
<dbReference type="SUPFAM" id="SSF81296">
    <property type="entry name" value="E set domains"/>
    <property type="match status" value="1"/>
</dbReference>
<sequence>MLLFTNALPTSYFFPTPFGCLSPCAFPSFVFVSRCGGNSYHMAATERRCSLLSSKGMFYGCSGFVRRCKGLDSEGNFALEAEILEFMESSRNPEAFPSKKDLIEAGREDLVDAIVKKGGWLCLGWNLNDEEDGGIEQLYLEDRESILATHWDSFGEFNSFKSDERQRFATDVSPIASSSTSSSFTSRSQVFYSMPMKRNLIFYDNKMLCQDVKDTNFTNRETVAEHESGIEGMLNRLERERNATFGTGKNGLHSETTAKETVADLQEIPISTPLSAKEGKWTNLGSYLSKNSSPVQINGQGGSVSSEVQRTWSTFKTDLQDGDFKGSEMALSEVRSREVLDVLRYETLGSRGDPTNSNSGEEEMSHNQIQRYIQNLQLELSSAIGSLRSNAFASEKGQSKPSDDLLELSDAFEFQENEILNAKDKLRSIRAKIAVVEGKMALTIIDAQKVVEEKQKRINCARRALQFLRTACVVWPNSAAEVLLVGSFDGWSTQRKMERSSTGVFSLFLKLYPGKYEIKFIVDGQWKIDPLRPIVSSDGYENNLLIVT</sequence>
<evidence type="ECO:0000313" key="4">
    <source>
        <dbReference type="RefSeq" id="XP_022968252.1"/>
    </source>
</evidence>
<dbReference type="InterPro" id="IPR014756">
    <property type="entry name" value="Ig_E-set"/>
</dbReference>